<accession>A0A1B7W781</accession>
<feature type="non-terminal residue" evidence="1">
    <location>
        <position position="1"/>
    </location>
</feature>
<feature type="non-terminal residue" evidence="1">
    <location>
        <position position="236"/>
    </location>
</feature>
<gene>
    <name evidence="1" type="ORF">AN484_27535</name>
</gene>
<comment type="caution">
    <text evidence="1">The sequence shown here is derived from an EMBL/GenBank/DDBJ whole genome shotgun (WGS) entry which is preliminary data.</text>
</comment>
<protein>
    <submittedName>
        <fullName evidence="1">Uncharacterized protein</fullName>
    </submittedName>
</protein>
<dbReference type="AlphaFoldDB" id="A0A1B7W781"/>
<organism evidence="1 2">
    <name type="scientific">Aphanizomenon flos-aquae WA102</name>
    <dbReference type="NCBI Taxonomy" id="1710896"/>
    <lineage>
        <taxon>Bacteria</taxon>
        <taxon>Bacillati</taxon>
        <taxon>Cyanobacteriota</taxon>
        <taxon>Cyanophyceae</taxon>
        <taxon>Nostocales</taxon>
        <taxon>Aphanizomenonaceae</taxon>
        <taxon>Aphanizomenon</taxon>
    </lineage>
</organism>
<dbReference type="Proteomes" id="UP000092093">
    <property type="component" value="Unassembled WGS sequence"/>
</dbReference>
<dbReference type="EMBL" id="LJOW01000681">
    <property type="protein sequence ID" value="OBQ32975.1"/>
    <property type="molecule type" value="Genomic_DNA"/>
</dbReference>
<dbReference type="Pfam" id="PF24664">
    <property type="entry name" value="Monjiviricetes_fusion"/>
    <property type="match status" value="1"/>
</dbReference>
<evidence type="ECO:0000313" key="2">
    <source>
        <dbReference type="Proteomes" id="UP000092093"/>
    </source>
</evidence>
<name>A0A1B7W781_APHFL</name>
<sequence length="236" mass="26133">GVILFIHPAADIQVAKGTFDSGIRNPDITKLESELSFLHIKSTMSIKSKIKQVKMEICFNRRELAYARLESIAGADNQYSLMQVFGRGHIITRSGASMYVTHCNPVDVLPRTALNCTDEIPVTYNGTDVFVDPISMVIKSAGVITRCNDVAPPRWLIAGRWYCSYPAIKDCADPEEIPVQAVLVDEGTVVNQGLGRSIYSKEQLEEFVKFQDSHQVRKAYWAETAEIAYGGRGEGG</sequence>
<reference evidence="1 2" key="1">
    <citation type="submission" date="2015-09" db="EMBL/GenBank/DDBJ databases">
        <title>Aphanizomenon flos-aquae WA102.</title>
        <authorList>
            <person name="Driscoll C."/>
        </authorList>
    </citation>
    <scope>NUCLEOTIDE SEQUENCE [LARGE SCALE GENOMIC DNA]</scope>
    <source>
        <strain evidence="1">WA102</strain>
    </source>
</reference>
<proteinExistence type="predicted"/>
<evidence type="ECO:0000313" key="1">
    <source>
        <dbReference type="EMBL" id="OBQ32975.1"/>
    </source>
</evidence>